<gene>
    <name evidence="2" type="primary">spop_51</name>
    <name evidence="2" type="ORF">CDAR_392681</name>
</gene>
<dbReference type="SMART" id="SM00225">
    <property type="entry name" value="BTB"/>
    <property type="match status" value="1"/>
</dbReference>
<dbReference type="InterPro" id="IPR011333">
    <property type="entry name" value="SKP1/BTB/POZ_sf"/>
</dbReference>
<proteinExistence type="predicted"/>
<dbReference type="SUPFAM" id="SSF54695">
    <property type="entry name" value="POZ domain"/>
    <property type="match status" value="1"/>
</dbReference>
<dbReference type="EMBL" id="BPLQ01002749">
    <property type="protein sequence ID" value="GIX95457.1"/>
    <property type="molecule type" value="Genomic_DNA"/>
</dbReference>
<dbReference type="Gene3D" id="3.30.710.10">
    <property type="entry name" value="Potassium Channel Kv1.1, Chain A"/>
    <property type="match status" value="1"/>
</dbReference>
<name>A0AAV4PJV5_9ARAC</name>
<evidence type="ECO:0000259" key="1">
    <source>
        <dbReference type="PROSITE" id="PS50097"/>
    </source>
</evidence>
<dbReference type="InterPro" id="IPR000210">
    <property type="entry name" value="BTB/POZ_dom"/>
</dbReference>
<dbReference type="AlphaFoldDB" id="A0AAV4PJV5"/>
<feature type="domain" description="BTB" evidence="1">
    <location>
        <begin position="169"/>
        <end position="236"/>
    </location>
</feature>
<keyword evidence="3" id="KW-1185">Reference proteome</keyword>
<dbReference type="PROSITE" id="PS50097">
    <property type="entry name" value="BTB"/>
    <property type="match status" value="1"/>
</dbReference>
<sequence>MSQTNYNKEYYFAESKPTLITCSIQKFSSTLTPFIYETSSSYYYQVSGLPLELNIQFKSIYSDIYCEISIYNSQGIMLLKKSLNTSTYENLKYPYVYNIVKLTAEDETFQKLKNQPKDMVIIIFRTYRSAYCYSIHPKSSAFYSRTNHFDYLKALAADIKNLPDDVVKKTVELRVGDEVETVNKAFLCARSPVFSKMFQNEMEEHQKNTIAIEDIRMPVLKSLVSFLHTGKLQNNDLEFLCDVYYAAHKYDISELRDACCVLLMPKVTVENVFDLLKMSNSYQDGSFKISMMVFICQNFETIFSKELEKWMLEEPKLALEVVSFLNIK</sequence>
<protein>
    <submittedName>
        <fullName evidence="2">Speckle-type POZ protein</fullName>
    </submittedName>
</protein>
<evidence type="ECO:0000313" key="2">
    <source>
        <dbReference type="EMBL" id="GIX95457.1"/>
    </source>
</evidence>
<evidence type="ECO:0000313" key="3">
    <source>
        <dbReference type="Proteomes" id="UP001054837"/>
    </source>
</evidence>
<accession>A0AAV4PJV5</accession>
<reference evidence="2 3" key="1">
    <citation type="submission" date="2021-06" db="EMBL/GenBank/DDBJ databases">
        <title>Caerostris darwini draft genome.</title>
        <authorList>
            <person name="Kono N."/>
            <person name="Arakawa K."/>
        </authorList>
    </citation>
    <scope>NUCLEOTIDE SEQUENCE [LARGE SCALE GENOMIC DNA]</scope>
</reference>
<dbReference type="Pfam" id="PF00651">
    <property type="entry name" value="BTB"/>
    <property type="match status" value="1"/>
</dbReference>
<dbReference type="PANTHER" id="PTHR24413">
    <property type="entry name" value="SPECKLE-TYPE POZ PROTEIN"/>
    <property type="match status" value="1"/>
</dbReference>
<organism evidence="2 3">
    <name type="scientific">Caerostris darwini</name>
    <dbReference type="NCBI Taxonomy" id="1538125"/>
    <lineage>
        <taxon>Eukaryota</taxon>
        <taxon>Metazoa</taxon>
        <taxon>Ecdysozoa</taxon>
        <taxon>Arthropoda</taxon>
        <taxon>Chelicerata</taxon>
        <taxon>Arachnida</taxon>
        <taxon>Araneae</taxon>
        <taxon>Araneomorphae</taxon>
        <taxon>Entelegynae</taxon>
        <taxon>Araneoidea</taxon>
        <taxon>Araneidae</taxon>
        <taxon>Caerostris</taxon>
    </lineage>
</organism>
<dbReference type="Proteomes" id="UP001054837">
    <property type="component" value="Unassembled WGS sequence"/>
</dbReference>
<comment type="caution">
    <text evidence="2">The sequence shown here is derived from an EMBL/GenBank/DDBJ whole genome shotgun (WGS) entry which is preliminary data.</text>
</comment>